<dbReference type="Gene3D" id="1.10.4100.10">
    <property type="entry name" value="2-methylcitrate dehydratase PrpD"/>
    <property type="match status" value="1"/>
</dbReference>
<evidence type="ECO:0000313" key="3">
    <source>
        <dbReference type="EMBL" id="MFO7193372.1"/>
    </source>
</evidence>
<dbReference type="InterPro" id="IPR005656">
    <property type="entry name" value="MmgE_PrpD"/>
</dbReference>
<dbReference type="InterPro" id="IPR036148">
    <property type="entry name" value="MmgE/PrpD_sf"/>
</dbReference>
<dbReference type="SUPFAM" id="SSF103378">
    <property type="entry name" value="2-methylcitrate dehydratase PrpD"/>
    <property type="match status" value="1"/>
</dbReference>
<feature type="non-terminal residue" evidence="3">
    <location>
        <position position="1"/>
    </location>
</feature>
<dbReference type="Proteomes" id="UP000249324">
    <property type="component" value="Unassembled WGS sequence"/>
</dbReference>
<comment type="caution">
    <text evidence="3">The sequence shown here is derived from an EMBL/GenBank/DDBJ whole genome shotgun (WGS) entry which is preliminary data.</text>
</comment>
<comment type="similarity">
    <text evidence="1">Belongs to the PrpD family.</text>
</comment>
<evidence type="ECO:0000256" key="1">
    <source>
        <dbReference type="ARBA" id="ARBA00006174"/>
    </source>
</evidence>
<accession>A0ABD6FHJ2</accession>
<sequence length="258" mass="26572">LSEEQLAHAIALAVPQAGGVQAAFGSDGKALQVGLAADAGVRAAKLAAAGATADPAALDQWLRLVGAGGQVEVSGPAVPCGLAIKIFPCCYALQRPIAALREQMPDVVAADVVGIVVRTPASAVQPLHHHRPQTGLQGKFSLEYALAAALLDPFPGFASFTDDAVRRPEARRLVELVDVRTEPGGEGLLHGTFEVDVQLRDGSSRHASLALPPGAPQRPPTELEFAEKLAACGASEVSTVDWQQAAGLLAARLPGRAS</sequence>
<evidence type="ECO:0000313" key="4">
    <source>
        <dbReference type="Proteomes" id="UP000249324"/>
    </source>
</evidence>
<organism evidence="3 4">
    <name type="scientific">Thermocrispum agreste</name>
    <dbReference type="NCBI Taxonomy" id="37925"/>
    <lineage>
        <taxon>Bacteria</taxon>
        <taxon>Bacillati</taxon>
        <taxon>Actinomycetota</taxon>
        <taxon>Actinomycetes</taxon>
        <taxon>Pseudonocardiales</taxon>
        <taxon>Pseudonocardiaceae</taxon>
        <taxon>Thermocrispum</taxon>
    </lineage>
</organism>
<dbReference type="InterPro" id="IPR045337">
    <property type="entry name" value="MmgE_PrpD_C"/>
</dbReference>
<dbReference type="InterPro" id="IPR042183">
    <property type="entry name" value="MmgE/PrpD_sf_1"/>
</dbReference>
<dbReference type="InterPro" id="IPR042188">
    <property type="entry name" value="MmgE/PrpD_sf_2"/>
</dbReference>
<dbReference type="PANTHER" id="PTHR16943">
    <property type="entry name" value="2-METHYLCITRATE DEHYDRATASE-RELATED"/>
    <property type="match status" value="1"/>
</dbReference>
<dbReference type="EMBL" id="QGUI02000202">
    <property type="protein sequence ID" value="MFO7193372.1"/>
    <property type="molecule type" value="Genomic_DNA"/>
</dbReference>
<gene>
    <name evidence="3" type="ORF">DIU77_014110</name>
</gene>
<dbReference type="Gene3D" id="3.30.1330.120">
    <property type="entry name" value="2-methylcitrate dehydratase PrpD"/>
    <property type="match status" value="1"/>
</dbReference>
<dbReference type="Pfam" id="PF19305">
    <property type="entry name" value="MmgE_PrpD_C"/>
    <property type="match status" value="1"/>
</dbReference>
<name>A0ABD6FHJ2_9PSEU</name>
<reference evidence="3 4" key="1">
    <citation type="journal article" date="2021" name="BMC Genomics">
        <title>Genome-resolved metagenome and metatranscriptome analyses of thermophilic composting reveal key bacterial players and their metabolic interactions.</title>
        <authorList>
            <person name="Braga L.P.P."/>
            <person name="Pereira R.V."/>
            <person name="Martins L.F."/>
            <person name="Moura L.M.S."/>
            <person name="Sanchez F.B."/>
            <person name="Patane J.S.L."/>
            <person name="da Silva A.M."/>
            <person name="Setubal J.C."/>
        </authorList>
    </citation>
    <scope>NUCLEOTIDE SEQUENCE [LARGE SCALE GENOMIC DNA]</scope>
    <source>
        <strain evidence="3">ZC4RG45</strain>
    </source>
</reference>
<protein>
    <submittedName>
        <fullName evidence="3">MmgE/PrpD family protein</fullName>
    </submittedName>
</protein>
<feature type="domain" description="MmgE/PrpD C-terminal" evidence="2">
    <location>
        <begin position="87"/>
        <end position="240"/>
    </location>
</feature>
<proteinExistence type="inferred from homology"/>
<evidence type="ECO:0000259" key="2">
    <source>
        <dbReference type="Pfam" id="PF19305"/>
    </source>
</evidence>
<dbReference type="AlphaFoldDB" id="A0ABD6FHJ2"/>
<dbReference type="PANTHER" id="PTHR16943:SF8">
    <property type="entry name" value="2-METHYLCITRATE DEHYDRATASE"/>
    <property type="match status" value="1"/>
</dbReference>